<sequence>MDPIPVIADFSTRGLPQEERVRLWEEHNAEALIGLGCRTLTGDALEAAERTVQLPQLRFGRVIGTPHVVDRTHAHIRAIPTDAIVAYFALKGDAFFYHEHGCEMVRPGQAIVGDGDKPFMRGFSQGLHELVLEVPRSLFDYPHWHNTFRSPQTLDFTQNPHARALLRLIGTTLQDGTDSSAVVEATAIDLFRMALGGPPASPSAAHTAAASVFIAEHLHEPDLAVPKIAAAVGISERQLSRLFAADGVGVVRFILDQRLDRAHSAVLSNTTAALSDIAAKCGFSSQSYFSKTFKERYGLSPSALRSSRQHA</sequence>
<dbReference type="PANTHER" id="PTHR46796:SF6">
    <property type="entry name" value="ARAC SUBFAMILY"/>
    <property type="match status" value="1"/>
</dbReference>
<evidence type="ECO:0000256" key="1">
    <source>
        <dbReference type="ARBA" id="ARBA00023015"/>
    </source>
</evidence>
<comment type="caution">
    <text evidence="5">The sequence shown here is derived from an EMBL/GenBank/DDBJ whole genome shotgun (WGS) entry which is preliminary data.</text>
</comment>
<dbReference type="Pfam" id="PF12833">
    <property type="entry name" value="HTH_18"/>
    <property type="match status" value="1"/>
</dbReference>
<evidence type="ECO:0000256" key="3">
    <source>
        <dbReference type="ARBA" id="ARBA00023163"/>
    </source>
</evidence>
<dbReference type="SUPFAM" id="SSF46689">
    <property type="entry name" value="Homeodomain-like"/>
    <property type="match status" value="1"/>
</dbReference>
<evidence type="ECO:0000259" key="4">
    <source>
        <dbReference type="PROSITE" id="PS01124"/>
    </source>
</evidence>
<dbReference type="PROSITE" id="PS01124">
    <property type="entry name" value="HTH_ARAC_FAMILY_2"/>
    <property type="match status" value="1"/>
</dbReference>
<dbReference type="PRINTS" id="PR00032">
    <property type="entry name" value="HTHARAC"/>
</dbReference>
<evidence type="ECO:0000313" key="6">
    <source>
        <dbReference type="Proteomes" id="UP001609175"/>
    </source>
</evidence>
<feature type="domain" description="HTH araC/xylS-type" evidence="4">
    <location>
        <begin position="208"/>
        <end position="307"/>
    </location>
</feature>
<dbReference type="InterPro" id="IPR018060">
    <property type="entry name" value="HTH_AraC"/>
</dbReference>
<dbReference type="SMART" id="SM00342">
    <property type="entry name" value="HTH_ARAC"/>
    <property type="match status" value="1"/>
</dbReference>
<dbReference type="PROSITE" id="PS00041">
    <property type="entry name" value="HTH_ARAC_FAMILY_1"/>
    <property type="match status" value="1"/>
</dbReference>
<dbReference type="PANTHER" id="PTHR46796">
    <property type="entry name" value="HTH-TYPE TRANSCRIPTIONAL ACTIVATOR RHAS-RELATED"/>
    <property type="match status" value="1"/>
</dbReference>
<organism evidence="5 6">
    <name type="scientific">Antrihabitans spumae</name>
    <dbReference type="NCBI Taxonomy" id="3373370"/>
    <lineage>
        <taxon>Bacteria</taxon>
        <taxon>Bacillati</taxon>
        <taxon>Actinomycetota</taxon>
        <taxon>Actinomycetes</taxon>
        <taxon>Mycobacteriales</taxon>
        <taxon>Nocardiaceae</taxon>
        <taxon>Antrihabitans</taxon>
    </lineage>
</organism>
<accession>A0ABW7JK91</accession>
<name>A0ABW7JK91_9NOCA</name>
<keyword evidence="2" id="KW-0238">DNA-binding</keyword>
<evidence type="ECO:0000313" key="5">
    <source>
        <dbReference type="EMBL" id="MFH5207059.1"/>
    </source>
</evidence>
<dbReference type="Gene3D" id="1.10.10.60">
    <property type="entry name" value="Homeodomain-like"/>
    <property type="match status" value="1"/>
</dbReference>
<proteinExistence type="predicted"/>
<dbReference type="InterPro" id="IPR018062">
    <property type="entry name" value="HTH_AraC-typ_CS"/>
</dbReference>
<keyword evidence="1" id="KW-0805">Transcription regulation</keyword>
<protein>
    <submittedName>
        <fullName evidence="5">AraC family transcriptional regulator</fullName>
    </submittedName>
</protein>
<keyword evidence="3" id="KW-0804">Transcription</keyword>
<reference evidence="5 6" key="1">
    <citation type="submission" date="2024-10" db="EMBL/GenBank/DDBJ databases">
        <authorList>
            <person name="Riesco R."/>
        </authorList>
    </citation>
    <scope>NUCLEOTIDE SEQUENCE [LARGE SCALE GENOMIC DNA]</scope>
    <source>
        <strain evidence="5 6">NCIMB 15449</strain>
    </source>
</reference>
<dbReference type="RefSeq" id="WP_395112496.1">
    <property type="nucleotide sequence ID" value="NZ_JBIMSO010000005.1"/>
</dbReference>
<evidence type="ECO:0000256" key="2">
    <source>
        <dbReference type="ARBA" id="ARBA00023125"/>
    </source>
</evidence>
<dbReference type="CDD" id="cd00043">
    <property type="entry name" value="CYCLIN_SF"/>
    <property type="match status" value="1"/>
</dbReference>
<gene>
    <name evidence="5" type="ORF">ACHIPZ_02285</name>
</gene>
<dbReference type="InterPro" id="IPR020449">
    <property type="entry name" value="Tscrpt_reg_AraC-type_HTH"/>
</dbReference>
<dbReference type="EMBL" id="JBIMSO010000005">
    <property type="protein sequence ID" value="MFH5207059.1"/>
    <property type="molecule type" value="Genomic_DNA"/>
</dbReference>
<dbReference type="InterPro" id="IPR009057">
    <property type="entry name" value="Homeodomain-like_sf"/>
</dbReference>
<dbReference type="InterPro" id="IPR050204">
    <property type="entry name" value="AraC_XylS_family_regulators"/>
</dbReference>
<dbReference type="Proteomes" id="UP001609175">
    <property type="component" value="Unassembled WGS sequence"/>
</dbReference>